<dbReference type="InterPro" id="IPR053157">
    <property type="entry name" value="Sterol_Uptake_Regulator"/>
</dbReference>
<dbReference type="InterPro" id="IPR001138">
    <property type="entry name" value="Zn2Cys6_DnaBD"/>
</dbReference>
<gene>
    <name evidence="2" type="ORF">AC631_03551</name>
</gene>
<dbReference type="Gene3D" id="4.10.240.10">
    <property type="entry name" value="Zn(2)-C6 fungal-type DNA-binding domain"/>
    <property type="match status" value="1"/>
</dbReference>
<dbReference type="AlphaFoldDB" id="A0A0V1PWL2"/>
<dbReference type="Proteomes" id="UP000054251">
    <property type="component" value="Unassembled WGS sequence"/>
</dbReference>
<dbReference type="CDD" id="cd00067">
    <property type="entry name" value="GAL4"/>
    <property type="match status" value="1"/>
</dbReference>
<dbReference type="PANTHER" id="PTHR47784:SF5">
    <property type="entry name" value="STEROL UPTAKE CONTROL PROTEIN 2"/>
    <property type="match status" value="1"/>
</dbReference>
<dbReference type="PANTHER" id="PTHR47784">
    <property type="entry name" value="STEROL UPTAKE CONTROL PROTEIN 2"/>
    <property type="match status" value="1"/>
</dbReference>
<dbReference type="EMBL" id="LMYN01000078">
    <property type="protein sequence ID" value="KSA00676.1"/>
    <property type="molecule type" value="Genomic_DNA"/>
</dbReference>
<proteinExistence type="predicted"/>
<keyword evidence="3" id="KW-1185">Reference proteome</keyword>
<feature type="domain" description="Zn(2)-C6 fungal-type" evidence="1">
    <location>
        <begin position="20"/>
        <end position="50"/>
    </location>
</feature>
<dbReference type="GO" id="GO:0001228">
    <property type="term" value="F:DNA-binding transcription activator activity, RNA polymerase II-specific"/>
    <property type="evidence" value="ECO:0007669"/>
    <property type="project" value="TreeGrafter"/>
</dbReference>
<dbReference type="Pfam" id="PF00172">
    <property type="entry name" value="Zn_clus"/>
    <property type="match status" value="1"/>
</dbReference>
<dbReference type="GO" id="GO:0008270">
    <property type="term" value="F:zinc ion binding"/>
    <property type="evidence" value="ECO:0007669"/>
    <property type="project" value="InterPro"/>
</dbReference>
<dbReference type="RefSeq" id="XP_015466778.1">
    <property type="nucleotide sequence ID" value="XM_015612380.1"/>
</dbReference>
<dbReference type="PROSITE" id="PS50048">
    <property type="entry name" value="ZN2_CY6_FUNGAL_2"/>
    <property type="match status" value="1"/>
</dbReference>
<comment type="caution">
    <text evidence="2">The sequence shown here is derived from an EMBL/GenBank/DDBJ whole genome shotgun (WGS) entry which is preliminary data.</text>
</comment>
<evidence type="ECO:0000313" key="3">
    <source>
        <dbReference type="Proteomes" id="UP000054251"/>
    </source>
</evidence>
<dbReference type="InterPro" id="IPR036864">
    <property type="entry name" value="Zn2-C6_fun-type_DNA-bd_sf"/>
</dbReference>
<evidence type="ECO:0000259" key="1">
    <source>
        <dbReference type="PROSITE" id="PS50048"/>
    </source>
</evidence>
<reference evidence="2 3" key="1">
    <citation type="submission" date="2015-11" db="EMBL/GenBank/DDBJ databases">
        <title>The genome of Debaryomyces fabryi.</title>
        <authorList>
            <person name="Tafer H."/>
            <person name="Lopandic K."/>
        </authorList>
    </citation>
    <scope>NUCLEOTIDE SEQUENCE [LARGE SCALE GENOMIC DNA]</scope>
    <source>
        <strain evidence="2 3">CBS 789</strain>
    </source>
</reference>
<dbReference type="SMART" id="SM00066">
    <property type="entry name" value="GAL4"/>
    <property type="match status" value="1"/>
</dbReference>
<protein>
    <recommendedName>
        <fullName evidence="1">Zn(2)-C6 fungal-type domain-containing protein</fullName>
    </recommendedName>
</protein>
<dbReference type="SUPFAM" id="SSF57701">
    <property type="entry name" value="Zn2/Cys6 DNA-binding domain"/>
    <property type="match status" value="1"/>
</dbReference>
<name>A0A0V1PWL2_9ASCO</name>
<dbReference type="GeneID" id="26840560"/>
<evidence type="ECO:0000313" key="2">
    <source>
        <dbReference type="EMBL" id="KSA00676.1"/>
    </source>
</evidence>
<accession>A0A0V1PWL2</accession>
<sequence length="464" mass="55185">MTNTNSSSPDTPQLKKSRNRCLSCKKLKIKCDEAKPKCEYCEYTKRECIYPDPSTNKKRGRKPKTIKTIEKLEHVEQINPSSVELWNSQMCLNSVARQLDISQFEFRLLHYFQDHYIRIENTDPLDRVWKFQVPKLWQESDIVRQSIFSLSAMHLWALCDLTSLMQEDIKDYKSKKITFLRNISSTELFLNPNTLKACLYEKTCEYFTNCLQRTNCMMDAIINQNYVISTVFQAAEVVISGILLFSFLALQPHGLIPLLSYDSATPDILSMCKGMKTSMSYAFPLLYNSPYRGLFHLNEIMDPPKITEKDRYPLIEYLRGELEESTQNYKFLDDQYKTFKWSIDLLEIDFCRTIETNNPLPIYRWIFLVDIKMYDIIKIHKHSFGLKLLYIYTCLCVMCQFRIDQKTNIWLEYIDWYKDYNHNLFGKWNDSYDKEMYELVVKKNFEIPKDSYHLLETFVPLIYL</sequence>
<organism evidence="2 3">
    <name type="scientific">Debaryomyces fabryi</name>
    <dbReference type="NCBI Taxonomy" id="58627"/>
    <lineage>
        <taxon>Eukaryota</taxon>
        <taxon>Fungi</taxon>
        <taxon>Dikarya</taxon>
        <taxon>Ascomycota</taxon>
        <taxon>Saccharomycotina</taxon>
        <taxon>Pichiomycetes</taxon>
        <taxon>Debaryomycetaceae</taxon>
        <taxon>Debaryomyces</taxon>
    </lineage>
</organism>
<dbReference type="OrthoDB" id="4023759at2759"/>